<evidence type="ECO:0000313" key="6">
    <source>
        <dbReference type="EMBL" id="ABW18187.1"/>
    </source>
</evidence>
<feature type="active site" description="Proton acceptor" evidence="4">
    <location>
        <position position="178"/>
    </location>
</feature>
<dbReference type="EMBL" id="CP000853">
    <property type="protein sequence ID" value="ABW18187.1"/>
    <property type="molecule type" value="Genomic_DNA"/>
</dbReference>
<feature type="short sequence motif" description="GXGXXG" evidence="4">
    <location>
        <begin position="8"/>
        <end position="13"/>
    </location>
</feature>
<dbReference type="CDD" id="cd07209">
    <property type="entry name" value="Pat_hypo_Ecoli_Z1214_like"/>
    <property type="match status" value="1"/>
</dbReference>
<feature type="active site" description="Nucleophile" evidence="4">
    <location>
        <position position="37"/>
    </location>
</feature>
<dbReference type="PANTHER" id="PTHR14226:SF57">
    <property type="entry name" value="BLR7027 PROTEIN"/>
    <property type="match status" value="1"/>
</dbReference>
<proteinExistence type="predicted"/>
<organism evidence="6 7">
    <name type="scientific">Alkaliphilus oremlandii (strain OhILAs)</name>
    <name type="common">Clostridium oremlandii (strain OhILAs)</name>
    <dbReference type="NCBI Taxonomy" id="350688"/>
    <lineage>
        <taxon>Bacteria</taxon>
        <taxon>Bacillati</taxon>
        <taxon>Bacillota</taxon>
        <taxon>Clostridia</taxon>
        <taxon>Peptostreptococcales</taxon>
        <taxon>Natronincolaceae</taxon>
        <taxon>Alkaliphilus</taxon>
    </lineage>
</organism>
<dbReference type="eggNOG" id="COG1752">
    <property type="taxonomic scope" value="Bacteria"/>
</dbReference>
<dbReference type="GO" id="GO:0016042">
    <property type="term" value="P:lipid catabolic process"/>
    <property type="evidence" value="ECO:0007669"/>
    <property type="project" value="UniProtKB-UniRule"/>
</dbReference>
<dbReference type="RefSeq" id="WP_012158501.1">
    <property type="nucleotide sequence ID" value="NC_009922.1"/>
</dbReference>
<evidence type="ECO:0000256" key="1">
    <source>
        <dbReference type="ARBA" id="ARBA00022801"/>
    </source>
</evidence>
<gene>
    <name evidence="6" type="ordered locus">Clos_0627</name>
</gene>
<dbReference type="Proteomes" id="UP000000269">
    <property type="component" value="Chromosome"/>
</dbReference>
<accession>A8MM20</accession>
<feature type="domain" description="PNPLA" evidence="5">
    <location>
        <begin position="4"/>
        <end position="191"/>
    </location>
</feature>
<reference evidence="7" key="1">
    <citation type="submission" date="2007-10" db="EMBL/GenBank/DDBJ databases">
        <title>Complete genome of Alkaliphilus oremlandii OhILAs.</title>
        <authorList>
            <person name="Copeland A."/>
            <person name="Lucas S."/>
            <person name="Lapidus A."/>
            <person name="Barry K."/>
            <person name="Detter J.C."/>
            <person name="Glavina del Rio T."/>
            <person name="Hammon N."/>
            <person name="Israni S."/>
            <person name="Dalin E."/>
            <person name="Tice H."/>
            <person name="Pitluck S."/>
            <person name="Chain P."/>
            <person name="Malfatti S."/>
            <person name="Shin M."/>
            <person name="Vergez L."/>
            <person name="Schmutz J."/>
            <person name="Larimer F."/>
            <person name="Land M."/>
            <person name="Hauser L."/>
            <person name="Kyrpides N."/>
            <person name="Mikhailova N."/>
            <person name="Stolz J.F."/>
            <person name="Dawson A."/>
            <person name="Fisher E."/>
            <person name="Crable B."/>
            <person name="Perera E."/>
            <person name="Lisak J."/>
            <person name="Ranganathan M."/>
            <person name="Basu P."/>
            <person name="Richardson P."/>
        </authorList>
    </citation>
    <scope>NUCLEOTIDE SEQUENCE [LARGE SCALE GENOMIC DNA]</scope>
    <source>
        <strain evidence="7">OhILAs</strain>
    </source>
</reference>
<dbReference type="Pfam" id="PF01734">
    <property type="entry name" value="Patatin"/>
    <property type="match status" value="1"/>
</dbReference>
<dbReference type="PANTHER" id="PTHR14226">
    <property type="entry name" value="NEUROPATHY TARGET ESTERASE/SWISS CHEESE D.MELANOGASTER"/>
    <property type="match status" value="1"/>
</dbReference>
<evidence type="ECO:0000256" key="2">
    <source>
        <dbReference type="ARBA" id="ARBA00022963"/>
    </source>
</evidence>
<dbReference type="InterPro" id="IPR002641">
    <property type="entry name" value="PNPLA_dom"/>
</dbReference>
<dbReference type="KEGG" id="aoe:Clos_0627"/>
<keyword evidence="3 4" id="KW-0443">Lipid metabolism</keyword>
<keyword evidence="7" id="KW-1185">Reference proteome</keyword>
<dbReference type="STRING" id="350688.Clos_0627"/>
<dbReference type="Gene3D" id="3.40.1090.10">
    <property type="entry name" value="Cytosolic phospholipase A2 catalytic domain"/>
    <property type="match status" value="2"/>
</dbReference>
<name>A8MM20_ALKOO</name>
<dbReference type="GO" id="GO:0016787">
    <property type="term" value="F:hydrolase activity"/>
    <property type="evidence" value="ECO:0007669"/>
    <property type="project" value="UniProtKB-UniRule"/>
</dbReference>
<evidence type="ECO:0000313" key="7">
    <source>
        <dbReference type="Proteomes" id="UP000000269"/>
    </source>
</evidence>
<feature type="short sequence motif" description="GXSXG" evidence="4">
    <location>
        <begin position="35"/>
        <end position="39"/>
    </location>
</feature>
<dbReference type="HOGENOM" id="CLU_034454_3_0_9"/>
<sequence length="398" mass="45093">MLGLALEGGGAKGAYHIGVVKALLEEGYQFGGITGTSIGALNGAVIAQGDFEKVYELWENLDFSHVFDIDDLHYKKLKKMNIDKGTLVELATKAKKVIERGGLDTSKMQRIIESIIDEEKLRKSEVDFGLVTVSFPDLKPVEIYKEDIPEGKIVDYLLASANLPVFEPKKIEDKYYIDGGFYDNCPINLLAEKGYKEIIAVRTLGVGIVKSIKYPDVQVIDITPSENLGGILEFDRNIIQLNLKMGYYDAMRHIKKLAGSRYYFYKENMNEDMIFHRLLSIPDERICSLGKLFGIKEMPPKRMLFEKIMPKVVHMLGLEATATYEDIVLSLLEFIAGEEEIDKYQVRYIDDFIKTIKESLITGNNGKYEEQPKIPGLYTKKYKLLKVAKEICDSACFD</sequence>
<dbReference type="InterPro" id="IPR050301">
    <property type="entry name" value="NTE"/>
</dbReference>
<evidence type="ECO:0000256" key="3">
    <source>
        <dbReference type="ARBA" id="ARBA00023098"/>
    </source>
</evidence>
<keyword evidence="2 4" id="KW-0442">Lipid degradation</keyword>
<dbReference type="InterPro" id="IPR016035">
    <property type="entry name" value="Acyl_Trfase/lysoPLipase"/>
</dbReference>
<keyword evidence="1 4" id="KW-0378">Hydrolase</keyword>
<evidence type="ECO:0000259" key="5">
    <source>
        <dbReference type="PROSITE" id="PS51635"/>
    </source>
</evidence>
<dbReference type="PROSITE" id="PS51635">
    <property type="entry name" value="PNPLA"/>
    <property type="match status" value="1"/>
</dbReference>
<evidence type="ECO:0000256" key="4">
    <source>
        <dbReference type="PROSITE-ProRule" id="PRU01161"/>
    </source>
</evidence>
<protein>
    <submittedName>
        <fullName evidence="6">Patatin</fullName>
    </submittedName>
</protein>
<dbReference type="SUPFAM" id="SSF52151">
    <property type="entry name" value="FabD/lysophospholipase-like"/>
    <property type="match status" value="1"/>
</dbReference>
<feature type="short sequence motif" description="DGA/G" evidence="4">
    <location>
        <begin position="178"/>
        <end position="180"/>
    </location>
</feature>
<dbReference type="AlphaFoldDB" id="A8MM20"/>